<name>A0A9P9K893_FUSSL</name>
<dbReference type="AlphaFoldDB" id="A0A9P9K893"/>
<comment type="caution">
    <text evidence="2">The sequence shown here is derived from an EMBL/GenBank/DDBJ whole genome shotgun (WGS) entry which is preliminary data.</text>
</comment>
<protein>
    <submittedName>
        <fullName evidence="2">Uncharacterized protein</fullName>
    </submittedName>
</protein>
<keyword evidence="1" id="KW-0472">Membrane</keyword>
<keyword evidence="1" id="KW-1133">Transmembrane helix</keyword>
<reference evidence="2" key="1">
    <citation type="journal article" date="2021" name="Nat. Commun.">
        <title>Genetic determinants of endophytism in the Arabidopsis root mycobiome.</title>
        <authorList>
            <person name="Mesny F."/>
            <person name="Miyauchi S."/>
            <person name="Thiergart T."/>
            <person name="Pickel B."/>
            <person name="Atanasova L."/>
            <person name="Karlsson M."/>
            <person name="Huettel B."/>
            <person name="Barry K.W."/>
            <person name="Haridas S."/>
            <person name="Chen C."/>
            <person name="Bauer D."/>
            <person name="Andreopoulos W."/>
            <person name="Pangilinan J."/>
            <person name="LaButti K."/>
            <person name="Riley R."/>
            <person name="Lipzen A."/>
            <person name="Clum A."/>
            <person name="Drula E."/>
            <person name="Henrissat B."/>
            <person name="Kohler A."/>
            <person name="Grigoriev I.V."/>
            <person name="Martin F.M."/>
            <person name="Hacquard S."/>
        </authorList>
    </citation>
    <scope>NUCLEOTIDE SEQUENCE</scope>
    <source>
        <strain evidence="2">FSSC 5 MPI-SDFR-AT-0091</strain>
    </source>
</reference>
<dbReference type="OrthoDB" id="5075587at2759"/>
<feature type="transmembrane region" description="Helical" evidence="1">
    <location>
        <begin position="49"/>
        <end position="70"/>
    </location>
</feature>
<accession>A0A9P9K893</accession>
<gene>
    <name evidence="2" type="ORF">B0J15DRAFT_549853</name>
</gene>
<keyword evidence="1" id="KW-0812">Transmembrane</keyword>
<evidence type="ECO:0000313" key="3">
    <source>
        <dbReference type="Proteomes" id="UP000736672"/>
    </source>
</evidence>
<feature type="transmembrane region" description="Helical" evidence="1">
    <location>
        <begin position="160"/>
        <end position="185"/>
    </location>
</feature>
<proteinExistence type="predicted"/>
<keyword evidence="3" id="KW-1185">Reference proteome</keyword>
<sequence length="240" mass="27624">MSLEFLNRLPLACNTSADQMNWTWEEFNRSRHFPDFGTCVFSCLTEESFWIIGVIIIIDAIFCGGQLGCLMRSRQESLTNTANSTLSTSNSDHQRKPQAPCWMQRHLKSRPWIALAIKICFLMNILVFYQGGAVLVTAWRLSIFYLQMTFPVWEPRVLSFLVYTPMLIIMLLGWAFVLCAGYSLVKIQIGLIKELVHLYQENPKKTVKNDDVELGDLVDEEDDTCPPIYDGWQQAELRVL</sequence>
<evidence type="ECO:0000256" key="1">
    <source>
        <dbReference type="SAM" id="Phobius"/>
    </source>
</evidence>
<evidence type="ECO:0000313" key="2">
    <source>
        <dbReference type="EMBL" id="KAH7253122.1"/>
    </source>
</evidence>
<organism evidence="2 3">
    <name type="scientific">Fusarium solani</name>
    <name type="common">Filamentous fungus</name>
    <dbReference type="NCBI Taxonomy" id="169388"/>
    <lineage>
        <taxon>Eukaryota</taxon>
        <taxon>Fungi</taxon>
        <taxon>Dikarya</taxon>
        <taxon>Ascomycota</taxon>
        <taxon>Pezizomycotina</taxon>
        <taxon>Sordariomycetes</taxon>
        <taxon>Hypocreomycetidae</taxon>
        <taxon>Hypocreales</taxon>
        <taxon>Nectriaceae</taxon>
        <taxon>Fusarium</taxon>
        <taxon>Fusarium solani species complex</taxon>
    </lineage>
</organism>
<dbReference type="Proteomes" id="UP000736672">
    <property type="component" value="Unassembled WGS sequence"/>
</dbReference>
<dbReference type="EMBL" id="JAGTJS010000011">
    <property type="protein sequence ID" value="KAH7253122.1"/>
    <property type="molecule type" value="Genomic_DNA"/>
</dbReference>
<feature type="transmembrane region" description="Helical" evidence="1">
    <location>
        <begin position="112"/>
        <end position="140"/>
    </location>
</feature>